<evidence type="ECO:0000313" key="12">
    <source>
        <dbReference type="EMBL" id="QWU88947.1"/>
    </source>
</evidence>
<dbReference type="Proteomes" id="UP000825434">
    <property type="component" value="Chromosome 4"/>
</dbReference>
<dbReference type="PROSITE" id="PS50011">
    <property type="entry name" value="PROTEIN_KINASE_DOM"/>
    <property type="match status" value="1"/>
</dbReference>
<sequence>MTLELLPLIDDVPASVPLRHNPDFRLDGFPINDTLRFVRKIGAGTYGLIYLVENIETGARYAAKMVMTDPPVKNGGRIDVDENKKHIQRRMYEYFFRGARGVVELDLAVVAHDGARCPFLKEIALHLRVSNHPNVVTIHKVLNLGRVAVMTLMDYFPEGDLFGNIIDNKLFLEPPAWQDKQKLMKNCMLQLIEVVSHCEAQGVYHCDLKPENVMIRYNRRYKRPHDGPLIDYNELQIALIDFGLAITSDTICCNACRGSSFYMAPERIVNFNTSSLIKSLVDMRQYPTVENATSASGAKMFPTLAGDIWSLGVLFINITCARNPWPIANINDQNDVFGTYILQNRDILASILPISHRFNRLLDEIFRLSPNERLSLPELYGKIATIDFFSNEVVEPEKNANSVVYNPQLSTPPYTDTDYMASTPEYFKQRGGGVHYSQVCCVSNRLDT</sequence>
<evidence type="ECO:0000256" key="2">
    <source>
        <dbReference type="ARBA" id="ARBA00022527"/>
    </source>
</evidence>
<dbReference type="Gene3D" id="1.10.510.10">
    <property type="entry name" value="Transferase(Phosphotransferase) domain 1"/>
    <property type="match status" value="1"/>
</dbReference>
<dbReference type="PANTHER" id="PTHR43895:SF32">
    <property type="entry name" value="SERINE_THREONINE-PROTEIN KINASE CHK1"/>
    <property type="match status" value="1"/>
</dbReference>
<dbReference type="InterPro" id="IPR011009">
    <property type="entry name" value="Kinase-like_dom_sf"/>
</dbReference>
<dbReference type="InterPro" id="IPR000719">
    <property type="entry name" value="Prot_kinase_dom"/>
</dbReference>
<evidence type="ECO:0000256" key="8">
    <source>
        <dbReference type="ARBA" id="ARBA00048679"/>
    </source>
</evidence>
<dbReference type="InterPro" id="IPR017441">
    <property type="entry name" value="Protein_kinase_ATP_BS"/>
</dbReference>
<dbReference type="Gene3D" id="3.30.200.20">
    <property type="entry name" value="Phosphorylase Kinase, domain 1"/>
    <property type="match status" value="1"/>
</dbReference>
<feature type="binding site" evidence="9">
    <location>
        <position position="64"/>
    </location>
    <ligand>
        <name>ATP</name>
        <dbReference type="ChEBI" id="CHEBI:30616"/>
    </ligand>
</feature>
<evidence type="ECO:0000256" key="6">
    <source>
        <dbReference type="ARBA" id="ARBA00022840"/>
    </source>
</evidence>
<comment type="catalytic activity">
    <reaction evidence="7">
        <text>L-threonyl-[protein] + ATP = O-phospho-L-threonyl-[protein] + ADP + H(+)</text>
        <dbReference type="Rhea" id="RHEA:46608"/>
        <dbReference type="Rhea" id="RHEA-COMP:11060"/>
        <dbReference type="Rhea" id="RHEA-COMP:11605"/>
        <dbReference type="ChEBI" id="CHEBI:15378"/>
        <dbReference type="ChEBI" id="CHEBI:30013"/>
        <dbReference type="ChEBI" id="CHEBI:30616"/>
        <dbReference type="ChEBI" id="CHEBI:61977"/>
        <dbReference type="ChEBI" id="CHEBI:456216"/>
        <dbReference type="EC" id="2.7.11.1"/>
    </reaction>
</comment>
<gene>
    <name evidence="12" type="ORF">CA3LBN_003270</name>
</gene>
<dbReference type="PANTHER" id="PTHR43895">
    <property type="entry name" value="CALCIUM/CALMODULIN-DEPENDENT PROTEIN KINASE KINASE-RELATED"/>
    <property type="match status" value="1"/>
</dbReference>
<protein>
    <recommendedName>
        <fullName evidence="1">non-specific serine/threonine protein kinase</fullName>
        <ecNumber evidence="1">2.7.11.1</ecNumber>
    </recommendedName>
</protein>
<evidence type="ECO:0000256" key="3">
    <source>
        <dbReference type="ARBA" id="ARBA00022679"/>
    </source>
</evidence>
<feature type="domain" description="Protein kinase" evidence="11">
    <location>
        <begin position="35"/>
        <end position="389"/>
    </location>
</feature>
<organism evidence="12 13">
    <name type="scientific">Candidozyma haemuli</name>
    <dbReference type="NCBI Taxonomy" id="45357"/>
    <lineage>
        <taxon>Eukaryota</taxon>
        <taxon>Fungi</taxon>
        <taxon>Dikarya</taxon>
        <taxon>Ascomycota</taxon>
        <taxon>Saccharomycotina</taxon>
        <taxon>Pichiomycetes</taxon>
        <taxon>Metschnikowiaceae</taxon>
        <taxon>Candidozyma</taxon>
    </lineage>
</organism>
<evidence type="ECO:0000259" key="11">
    <source>
        <dbReference type="PROSITE" id="PS50011"/>
    </source>
</evidence>
<evidence type="ECO:0000256" key="9">
    <source>
        <dbReference type="PROSITE-ProRule" id="PRU10141"/>
    </source>
</evidence>
<dbReference type="SMART" id="SM00220">
    <property type="entry name" value="S_TKc"/>
    <property type="match status" value="1"/>
</dbReference>
<dbReference type="InterPro" id="IPR008271">
    <property type="entry name" value="Ser/Thr_kinase_AS"/>
</dbReference>
<dbReference type="PROSITE" id="PS00107">
    <property type="entry name" value="PROTEIN_KINASE_ATP"/>
    <property type="match status" value="1"/>
</dbReference>
<keyword evidence="2 10" id="KW-0723">Serine/threonine-protein kinase</keyword>
<evidence type="ECO:0000256" key="5">
    <source>
        <dbReference type="ARBA" id="ARBA00022777"/>
    </source>
</evidence>
<comment type="catalytic activity">
    <reaction evidence="8">
        <text>L-seryl-[protein] + ATP = O-phospho-L-seryl-[protein] + ADP + H(+)</text>
        <dbReference type="Rhea" id="RHEA:17989"/>
        <dbReference type="Rhea" id="RHEA-COMP:9863"/>
        <dbReference type="Rhea" id="RHEA-COMP:11604"/>
        <dbReference type="ChEBI" id="CHEBI:15378"/>
        <dbReference type="ChEBI" id="CHEBI:29999"/>
        <dbReference type="ChEBI" id="CHEBI:30616"/>
        <dbReference type="ChEBI" id="CHEBI:83421"/>
        <dbReference type="ChEBI" id="CHEBI:456216"/>
        <dbReference type="EC" id="2.7.11.1"/>
    </reaction>
</comment>
<dbReference type="EMBL" id="CP076664">
    <property type="protein sequence ID" value="QWU88947.1"/>
    <property type="molecule type" value="Genomic_DNA"/>
</dbReference>
<evidence type="ECO:0000313" key="13">
    <source>
        <dbReference type="Proteomes" id="UP000825434"/>
    </source>
</evidence>
<keyword evidence="6 9" id="KW-0067">ATP-binding</keyword>
<comment type="similarity">
    <text evidence="10">Belongs to the protein kinase superfamily.</text>
</comment>
<accession>A0ABX8IAG2</accession>
<keyword evidence="5" id="KW-0418">Kinase</keyword>
<name>A0ABX8IAG2_9ASCO</name>
<evidence type="ECO:0000256" key="10">
    <source>
        <dbReference type="RuleBase" id="RU000304"/>
    </source>
</evidence>
<evidence type="ECO:0000256" key="4">
    <source>
        <dbReference type="ARBA" id="ARBA00022741"/>
    </source>
</evidence>
<dbReference type="Pfam" id="PF00069">
    <property type="entry name" value="Pkinase"/>
    <property type="match status" value="1"/>
</dbReference>
<dbReference type="SUPFAM" id="SSF56112">
    <property type="entry name" value="Protein kinase-like (PK-like)"/>
    <property type="match status" value="1"/>
</dbReference>
<evidence type="ECO:0000256" key="1">
    <source>
        <dbReference type="ARBA" id="ARBA00012513"/>
    </source>
</evidence>
<keyword evidence="3" id="KW-0808">Transferase</keyword>
<dbReference type="PROSITE" id="PS00108">
    <property type="entry name" value="PROTEIN_KINASE_ST"/>
    <property type="match status" value="1"/>
</dbReference>
<proteinExistence type="inferred from homology"/>
<evidence type="ECO:0000256" key="7">
    <source>
        <dbReference type="ARBA" id="ARBA00047899"/>
    </source>
</evidence>
<keyword evidence="13" id="KW-1185">Reference proteome</keyword>
<reference evidence="12 13" key="1">
    <citation type="submission" date="2021-06" db="EMBL/GenBank/DDBJ databases">
        <title>Candida outbreak in Lebanon.</title>
        <authorList>
            <person name="Finianos M."/>
        </authorList>
    </citation>
    <scope>NUCLEOTIDE SEQUENCE [LARGE SCALE GENOMIC DNA]</scope>
    <source>
        <strain evidence="12">CA3LBN</strain>
    </source>
</reference>
<keyword evidence="4 9" id="KW-0547">Nucleotide-binding</keyword>
<dbReference type="EC" id="2.7.11.1" evidence="1"/>